<organism evidence="1 2">
    <name type="scientific">Algoriphagus pacificus</name>
    <dbReference type="NCBI Taxonomy" id="2811234"/>
    <lineage>
        <taxon>Bacteria</taxon>
        <taxon>Pseudomonadati</taxon>
        <taxon>Bacteroidota</taxon>
        <taxon>Cytophagia</taxon>
        <taxon>Cytophagales</taxon>
        <taxon>Cyclobacteriaceae</taxon>
        <taxon>Algoriphagus</taxon>
    </lineage>
</organism>
<evidence type="ECO:0000313" key="1">
    <source>
        <dbReference type="EMBL" id="MBN7817023.1"/>
    </source>
</evidence>
<proteinExistence type="predicted"/>
<reference evidence="1 2" key="1">
    <citation type="submission" date="2021-03" db="EMBL/GenBank/DDBJ databases">
        <title>novel species isolated from a fishpond in China.</title>
        <authorList>
            <person name="Lu H."/>
            <person name="Cai Z."/>
        </authorList>
    </citation>
    <scope>NUCLEOTIDE SEQUENCE [LARGE SCALE GENOMIC DNA]</scope>
    <source>
        <strain evidence="1 2">YJ13C</strain>
    </source>
</reference>
<name>A0ABS3CIU0_9BACT</name>
<sequence>MNKLTNILIGLLIFSGTSVFGQLGHAIVTYQPVYEQDNSYFPHDYFLKLDMDGLLDTAASIKINDNNLIITNTFNDGFTGHQVQFTISPELEIISAIYDEWTDVIDGSESKFLVDKAILSFSDNPFEEKLITAHYTLQIRENYYAGKLLSKEGVNDTTTFRIFNGKFKFYSENEKLKGRDWILDQNEIKMGIKDSLGIYEMPDNYAEFKFGDDSLKAVLKEYEIDRAKTEVPKKSFITLQMIIDENGQVDLNTIKIWEPMKSLEIIELVKKDSVLMNDWYPATYKGKPVKSEVNLPIRIK</sequence>
<dbReference type="EMBL" id="JAFKCU010000003">
    <property type="protein sequence ID" value="MBN7817023.1"/>
    <property type="molecule type" value="Genomic_DNA"/>
</dbReference>
<evidence type="ECO:0008006" key="3">
    <source>
        <dbReference type="Google" id="ProtNLM"/>
    </source>
</evidence>
<comment type="caution">
    <text evidence="1">The sequence shown here is derived from an EMBL/GenBank/DDBJ whole genome shotgun (WGS) entry which is preliminary data.</text>
</comment>
<evidence type="ECO:0000313" key="2">
    <source>
        <dbReference type="Proteomes" id="UP000664480"/>
    </source>
</evidence>
<gene>
    <name evidence="1" type="ORF">J0A69_16395</name>
</gene>
<protein>
    <recommendedName>
        <fullName evidence="3">TonB C-terminal domain-containing protein</fullName>
    </recommendedName>
</protein>
<accession>A0ABS3CIU0</accession>
<dbReference type="Proteomes" id="UP000664480">
    <property type="component" value="Unassembled WGS sequence"/>
</dbReference>
<dbReference type="RefSeq" id="WP_206587669.1">
    <property type="nucleotide sequence ID" value="NZ_JAFKCU010000003.1"/>
</dbReference>
<keyword evidence="2" id="KW-1185">Reference proteome</keyword>